<dbReference type="Proteomes" id="UP000284177">
    <property type="component" value="Unassembled WGS sequence"/>
</dbReference>
<dbReference type="GO" id="GO:0030435">
    <property type="term" value="P:sporulation resulting in formation of a cellular spore"/>
    <property type="evidence" value="ECO:0007669"/>
    <property type="project" value="UniProtKB-KW"/>
</dbReference>
<dbReference type="HAMAP" id="MF_00727">
    <property type="entry name" value="Tgl"/>
    <property type="match status" value="1"/>
</dbReference>
<evidence type="ECO:0000256" key="1">
    <source>
        <dbReference type="ARBA" id="ARBA00022679"/>
    </source>
</evidence>
<sequence length="263" mass="30679">MIIIAGNRFDPTSLISQYPPNSIEVKIIRKLSTSQTVYNYESLEQLTFEIKLRINIIKASKDLYRSRFSFKVFRESTCNPEFWERTNEGGFLLKDGVSPLNAINDIYINSYMYGTECATAMVIVFYKAVIDVYPKELFDRTFQRIYLMNWHHIDRDLGVNLYRNITDYIPGDCLYIKNPDVDPETPYWQGENAIDLGDGYYYGHGIGIKTIEEMIRILNNFRREGATESAYLTNTATRPDFKHLSNIYYSYIGQVRAIPAFYL</sequence>
<reference evidence="3 4" key="1">
    <citation type="submission" date="2016-08" db="EMBL/GenBank/DDBJ databases">
        <title>Novel Firmicutes and Novel Genomes.</title>
        <authorList>
            <person name="Poppleton D.I."/>
            <person name="Gribaldo S."/>
        </authorList>
    </citation>
    <scope>NUCLEOTIDE SEQUENCE [LARGE SCALE GENOMIC DNA]</scope>
    <source>
        <strain evidence="3 4">CTT3</strain>
    </source>
</reference>
<dbReference type="OrthoDB" id="1845399at2"/>
<evidence type="ECO:0000313" key="4">
    <source>
        <dbReference type="Proteomes" id="UP000284177"/>
    </source>
</evidence>
<dbReference type="GO" id="GO:0003810">
    <property type="term" value="F:protein-glutamine gamma-glutamyltransferase activity"/>
    <property type="evidence" value="ECO:0007669"/>
    <property type="project" value="InterPro"/>
</dbReference>
<dbReference type="InterPro" id="IPR020916">
    <property type="entry name" value="Gln_gamma-glutamylTfrase_bac"/>
</dbReference>
<keyword evidence="4" id="KW-1185">Reference proteome</keyword>
<dbReference type="AlphaFoldDB" id="A0A419T175"/>
<evidence type="ECO:0000313" key="3">
    <source>
        <dbReference type="EMBL" id="RKD31179.1"/>
    </source>
</evidence>
<keyword evidence="1 3" id="KW-0808">Transferase</keyword>
<gene>
    <name evidence="3" type="ORF">BET03_03365</name>
</gene>
<dbReference type="EMBL" id="MCIB01000023">
    <property type="protein sequence ID" value="RKD31179.1"/>
    <property type="molecule type" value="Genomic_DNA"/>
</dbReference>
<comment type="caution">
    <text evidence="3">The sequence shown here is derived from an EMBL/GenBank/DDBJ whole genome shotgun (WGS) entry which is preliminary data.</text>
</comment>
<accession>A0A419T175</accession>
<proteinExistence type="inferred from homology"/>
<dbReference type="Pfam" id="PF20085">
    <property type="entry name" value="TGL"/>
    <property type="match status" value="1"/>
</dbReference>
<protein>
    <submittedName>
        <fullName evidence="3">Protein-glutamine gamma-glutamyltransferase</fullName>
    </submittedName>
</protein>
<keyword evidence="2" id="KW-0749">Sporulation</keyword>
<organism evidence="3 4">
    <name type="scientific">Thermohalobacter berrensis</name>
    <dbReference type="NCBI Taxonomy" id="99594"/>
    <lineage>
        <taxon>Bacteria</taxon>
        <taxon>Bacillati</taxon>
        <taxon>Bacillota</taxon>
        <taxon>Tissierellia</taxon>
        <taxon>Tissierellales</taxon>
        <taxon>Thermohalobacteraceae</taxon>
        <taxon>Thermohalobacter</taxon>
    </lineage>
</organism>
<evidence type="ECO:0000256" key="2">
    <source>
        <dbReference type="ARBA" id="ARBA00022969"/>
    </source>
</evidence>
<dbReference type="NCBIfam" id="NF002869">
    <property type="entry name" value="PRK03187.1"/>
    <property type="match status" value="1"/>
</dbReference>
<dbReference type="RefSeq" id="WP_120169532.1">
    <property type="nucleotide sequence ID" value="NZ_MCIB01000023.1"/>
</dbReference>
<name>A0A419T175_9FIRM</name>